<dbReference type="Pfam" id="PF00132">
    <property type="entry name" value="Hexapep"/>
    <property type="match status" value="1"/>
</dbReference>
<dbReference type="AlphaFoldDB" id="A0A9Q4L2V9"/>
<dbReference type="InterPro" id="IPR050179">
    <property type="entry name" value="Trans_hexapeptide_repeat"/>
</dbReference>
<proteinExistence type="predicted"/>
<dbReference type="PANTHER" id="PTHR43300">
    <property type="entry name" value="ACETYLTRANSFERASE"/>
    <property type="match status" value="1"/>
</dbReference>
<protein>
    <submittedName>
        <fullName evidence="2">CatB-related O-acetyltransferase</fullName>
    </submittedName>
</protein>
<dbReference type="Gene3D" id="2.160.10.10">
    <property type="entry name" value="Hexapeptide repeat proteins"/>
    <property type="match status" value="1"/>
</dbReference>
<dbReference type="InterPro" id="IPR018357">
    <property type="entry name" value="Hexapep_transf_CS"/>
</dbReference>
<name>A0A9Q4L2V9_9EURY</name>
<organism evidence="2 3">
    <name type="scientific">Natrinema salsiterrestre</name>
    <dbReference type="NCBI Taxonomy" id="2950540"/>
    <lineage>
        <taxon>Archaea</taxon>
        <taxon>Methanobacteriati</taxon>
        <taxon>Methanobacteriota</taxon>
        <taxon>Stenosarchaea group</taxon>
        <taxon>Halobacteria</taxon>
        <taxon>Halobacteriales</taxon>
        <taxon>Natrialbaceae</taxon>
        <taxon>Natrinema</taxon>
    </lineage>
</organism>
<dbReference type="InterPro" id="IPR011004">
    <property type="entry name" value="Trimer_LpxA-like_sf"/>
</dbReference>
<dbReference type="EMBL" id="JAMQOT010000003">
    <property type="protein sequence ID" value="MDF9745858.1"/>
    <property type="molecule type" value="Genomic_DNA"/>
</dbReference>
<keyword evidence="1" id="KW-0808">Transferase</keyword>
<keyword evidence="3" id="KW-1185">Reference proteome</keyword>
<dbReference type="CDD" id="cd03349">
    <property type="entry name" value="LbH_XAT"/>
    <property type="match status" value="1"/>
</dbReference>
<sequence>MSWWKKLGLKISSYSTYPRFLIKLINKSPTNTTLHIDEKADISPNVSLSGEISLGESVSIAPGNKVSGKVMLSTSVEIRNDNSILSGDIDVGDFTYFSGDNNLYGNINIGRYCAFGPMSSVWERNHNIRLPSQGTRLAARFENGDGHKSEGPVDIGHDVWVGEKATILSGVKVGHGATIGAGAVVASDVEPYAVVGGNPAKRINWRFPKPIREELLELQWWNWSTERIQRNNKFFQTDLTEETTIQELIVA</sequence>
<gene>
    <name evidence="2" type="ORF">NDI89_09715</name>
</gene>
<reference evidence="2" key="1">
    <citation type="submission" date="2022-06" db="EMBL/GenBank/DDBJ databases">
        <title>Natrinema sp. a new haloarchaeum isolate from saline soil.</title>
        <authorList>
            <person name="Strakova D."/>
            <person name="Galisteo C."/>
            <person name="Sanchez-Porro C."/>
            <person name="Ventosa A."/>
        </authorList>
    </citation>
    <scope>NUCLEOTIDE SEQUENCE</scope>
    <source>
        <strain evidence="2">S1CR25-10</strain>
    </source>
</reference>
<evidence type="ECO:0000313" key="2">
    <source>
        <dbReference type="EMBL" id="MDF9745858.1"/>
    </source>
</evidence>
<dbReference type="SUPFAM" id="SSF51161">
    <property type="entry name" value="Trimeric LpxA-like enzymes"/>
    <property type="match status" value="1"/>
</dbReference>
<dbReference type="InterPro" id="IPR001451">
    <property type="entry name" value="Hexapep"/>
</dbReference>
<dbReference type="GO" id="GO:0016740">
    <property type="term" value="F:transferase activity"/>
    <property type="evidence" value="ECO:0007669"/>
    <property type="project" value="UniProtKB-KW"/>
</dbReference>
<dbReference type="RefSeq" id="WP_277521359.1">
    <property type="nucleotide sequence ID" value="NZ_JAMQOT010000003.1"/>
</dbReference>
<evidence type="ECO:0000256" key="1">
    <source>
        <dbReference type="ARBA" id="ARBA00022679"/>
    </source>
</evidence>
<dbReference type="Proteomes" id="UP001154061">
    <property type="component" value="Unassembled WGS sequence"/>
</dbReference>
<dbReference type="PROSITE" id="PS00101">
    <property type="entry name" value="HEXAPEP_TRANSFERASES"/>
    <property type="match status" value="1"/>
</dbReference>
<evidence type="ECO:0000313" key="3">
    <source>
        <dbReference type="Proteomes" id="UP001154061"/>
    </source>
</evidence>
<comment type="caution">
    <text evidence="2">The sequence shown here is derived from an EMBL/GenBank/DDBJ whole genome shotgun (WGS) entry which is preliminary data.</text>
</comment>
<accession>A0A9Q4L2V9</accession>
<dbReference type="PANTHER" id="PTHR43300:SF11">
    <property type="entry name" value="ACETYLTRANSFERASE RV3034C-RELATED"/>
    <property type="match status" value="1"/>
</dbReference>